<name>A0A0E0AG83_9ORYZ</name>
<reference evidence="1" key="1">
    <citation type="submission" date="2015-04" db="UniProtKB">
        <authorList>
            <consortium name="EnsemblPlants"/>
        </authorList>
    </citation>
    <scope>IDENTIFICATION</scope>
</reference>
<dbReference type="Gramene" id="OGLUM07G03810.2">
    <property type="protein sequence ID" value="OGLUM07G03810.2"/>
    <property type="gene ID" value="OGLUM07G03810"/>
</dbReference>
<sequence length="178" mass="19127">MGSQIHPNPSHPASASASSFVSPPPLAPIPILRGEVAPGVLLLPPHRRSPTSTRHPYKIMPYLSFSFFKPMAHMSSSTRSKKSEQLILPLPPFTFFSRRGAEQILRCLASSPTACPISGRWNLRLASFSNPPPPVQSPTAAPAGGSPSLESELLEGAPVGIPSCLVTVLRVALHWWLL</sequence>
<keyword evidence="2" id="KW-1185">Reference proteome</keyword>
<evidence type="ECO:0000313" key="2">
    <source>
        <dbReference type="Proteomes" id="UP000026961"/>
    </source>
</evidence>
<reference evidence="1" key="2">
    <citation type="submission" date="2018-05" db="EMBL/GenBank/DDBJ databases">
        <title>OgluRS3 (Oryza glumaepatula Reference Sequence Version 3).</title>
        <authorList>
            <person name="Zhang J."/>
            <person name="Kudrna D."/>
            <person name="Lee S."/>
            <person name="Talag J."/>
            <person name="Welchert J."/>
            <person name="Wing R.A."/>
        </authorList>
    </citation>
    <scope>NUCLEOTIDE SEQUENCE [LARGE SCALE GENOMIC DNA]</scope>
</reference>
<protein>
    <submittedName>
        <fullName evidence="1">Uncharacterized protein</fullName>
    </submittedName>
</protein>
<organism evidence="1">
    <name type="scientific">Oryza glumipatula</name>
    <dbReference type="NCBI Taxonomy" id="40148"/>
    <lineage>
        <taxon>Eukaryota</taxon>
        <taxon>Viridiplantae</taxon>
        <taxon>Streptophyta</taxon>
        <taxon>Embryophyta</taxon>
        <taxon>Tracheophyta</taxon>
        <taxon>Spermatophyta</taxon>
        <taxon>Magnoliopsida</taxon>
        <taxon>Liliopsida</taxon>
        <taxon>Poales</taxon>
        <taxon>Poaceae</taxon>
        <taxon>BOP clade</taxon>
        <taxon>Oryzoideae</taxon>
        <taxon>Oryzeae</taxon>
        <taxon>Oryzinae</taxon>
        <taxon>Oryza</taxon>
    </lineage>
</organism>
<dbReference type="AlphaFoldDB" id="A0A0E0AG83"/>
<proteinExistence type="predicted"/>
<evidence type="ECO:0000313" key="1">
    <source>
        <dbReference type="EnsemblPlants" id="OGLUM07G03810.2"/>
    </source>
</evidence>
<dbReference type="EnsemblPlants" id="OGLUM07G03810.2">
    <property type="protein sequence ID" value="OGLUM07G03810.2"/>
    <property type="gene ID" value="OGLUM07G03810"/>
</dbReference>
<dbReference type="Proteomes" id="UP000026961">
    <property type="component" value="Chromosome 7"/>
</dbReference>
<accession>A0A0E0AG83</accession>